<accession>M9M5W5</accession>
<sequence>MKMKMKTQMISVKAGETCKIDMGVYGMNVEGPAIIVVIKEKGPNDTSLQTNEEINQHWKG</sequence>
<keyword evidence="2" id="KW-1185">Reference proteome</keyword>
<protein>
    <submittedName>
        <fullName evidence="1">Uncharacterized protein</fullName>
    </submittedName>
</protein>
<dbReference type="AlphaFoldDB" id="M9M5W5"/>
<comment type="caution">
    <text evidence="1">The sequence shown here is derived from an EMBL/GenBank/DDBJ whole genome shotgun (WGS) entry which is preliminary data.</text>
</comment>
<dbReference type="EMBL" id="BALG01000133">
    <property type="protein sequence ID" value="GAC42778.1"/>
    <property type="molecule type" value="Genomic_DNA"/>
</dbReference>
<evidence type="ECO:0000313" key="1">
    <source>
        <dbReference type="EMBL" id="GAC42778.1"/>
    </source>
</evidence>
<dbReference type="Proteomes" id="UP000029453">
    <property type="component" value="Unassembled WGS sequence"/>
</dbReference>
<name>M9M5W5_PAEPP</name>
<reference evidence="1 2" key="1">
    <citation type="submission" date="2012-10" db="EMBL/GenBank/DDBJ databases">
        <title>Draft Genome Sequence of Paenibacillus popilliae ATCC 14706T.</title>
        <authorList>
            <person name="Iiyama K."/>
            <person name="Mori K."/>
            <person name="Mon H."/>
            <person name="Chieda Y."/>
            <person name="Lee J.M."/>
            <person name="Kusakabe T."/>
            <person name="Tashiro K."/>
            <person name="Asano S."/>
            <person name="Yasunaga-Aoki C."/>
            <person name="Shimizu S."/>
        </authorList>
    </citation>
    <scope>NUCLEOTIDE SEQUENCE [LARGE SCALE GENOMIC DNA]</scope>
    <source>
        <strain evidence="1 2">ATCC 14706</strain>
    </source>
</reference>
<proteinExistence type="predicted"/>
<organism evidence="1 2">
    <name type="scientific">Paenibacillus popilliae ATCC 14706</name>
    <dbReference type="NCBI Taxonomy" id="1212764"/>
    <lineage>
        <taxon>Bacteria</taxon>
        <taxon>Bacillati</taxon>
        <taxon>Bacillota</taxon>
        <taxon>Bacilli</taxon>
        <taxon>Bacillales</taxon>
        <taxon>Paenibacillaceae</taxon>
        <taxon>Paenibacillus</taxon>
    </lineage>
</organism>
<gene>
    <name evidence="1" type="ORF">PPOP_2138</name>
</gene>
<evidence type="ECO:0000313" key="2">
    <source>
        <dbReference type="Proteomes" id="UP000029453"/>
    </source>
</evidence>